<comment type="caution">
    <text evidence="1">The sequence shown here is derived from an EMBL/GenBank/DDBJ whole genome shotgun (WGS) entry which is preliminary data.</text>
</comment>
<reference evidence="1" key="1">
    <citation type="submission" date="2022-08" db="EMBL/GenBank/DDBJ databases">
        <authorList>
            <person name="Gutierrez-Valencia J."/>
        </authorList>
    </citation>
    <scope>NUCLEOTIDE SEQUENCE</scope>
</reference>
<keyword evidence="2" id="KW-1185">Reference proteome</keyword>
<dbReference type="Proteomes" id="UP001154282">
    <property type="component" value="Unassembled WGS sequence"/>
</dbReference>
<evidence type="ECO:0000313" key="2">
    <source>
        <dbReference type="Proteomes" id="UP001154282"/>
    </source>
</evidence>
<sequence length="12" mass="1465">MQLLNCRSFYSC</sequence>
<organism evidence="1 2">
    <name type="scientific">Linum tenue</name>
    <dbReference type="NCBI Taxonomy" id="586396"/>
    <lineage>
        <taxon>Eukaryota</taxon>
        <taxon>Viridiplantae</taxon>
        <taxon>Streptophyta</taxon>
        <taxon>Embryophyta</taxon>
        <taxon>Tracheophyta</taxon>
        <taxon>Spermatophyta</taxon>
        <taxon>Magnoliopsida</taxon>
        <taxon>eudicotyledons</taxon>
        <taxon>Gunneridae</taxon>
        <taxon>Pentapetalae</taxon>
        <taxon>rosids</taxon>
        <taxon>fabids</taxon>
        <taxon>Malpighiales</taxon>
        <taxon>Linaceae</taxon>
        <taxon>Linum</taxon>
    </lineage>
</organism>
<gene>
    <name evidence="1" type="ORF">LITE_LOCUS4191</name>
</gene>
<evidence type="ECO:0000313" key="1">
    <source>
        <dbReference type="EMBL" id="CAI0383898.1"/>
    </source>
</evidence>
<protein>
    <submittedName>
        <fullName evidence="1">Uncharacterized protein</fullName>
    </submittedName>
</protein>
<proteinExistence type="predicted"/>
<dbReference type="EMBL" id="CAMGYJ010000002">
    <property type="protein sequence ID" value="CAI0383898.1"/>
    <property type="molecule type" value="Genomic_DNA"/>
</dbReference>
<accession>A0AAV0HGE1</accession>
<name>A0AAV0HGE1_9ROSI</name>